<dbReference type="EMBL" id="BDFD01000009">
    <property type="protein sequence ID" value="GAV20350.1"/>
    <property type="molecule type" value="Genomic_DNA"/>
</dbReference>
<dbReference type="Pfam" id="PF14492">
    <property type="entry name" value="EFG_III"/>
    <property type="match status" value="1"/>
</dbReference>
<organism evidence="8 9">
    <name type="scientific">Mariprofundus micogutta</name>
    <dbReference type="NCBI Taxonomy" id="1921010"/>
    <lineage>
        <taxon>Bacteria</taxon>
        <taxon>Pseudomonadati</taxon>
        <taxon>Pseudomonadota</taxon>
        <taxon>Candidatius Mariprofundia</taxon>
        <taxon>Mariprofundales</taxon>
        <taxon>Mariprofundaceae</taxon>
        <taxon>Mariprofundus</taxon>
    </lineage>
</organism>
<keyword evidence="5" id="KW-0342">GTP-binding</keyword>
<dbReference type="STRING" id="1921010.MMIC_P1315"/>
<dbReference type="PANTHER" id="PTHR43261:SF6">
    <property type="entry name" value="ELONGATION FACTOR G-LIKE PROTEIN"/>
    <property type="match status" value="1"/>
</dbReference>
<dbReference type="FunFam" id="3.30.230.10:FF:000003">
    <property type="entry name" value="Elongation factor G"/>
    <property type="match status" value="1"/>
</dbReference>
<dbReference type="Pfam" id="PF22042">
    <property type="entry name" value="EF-G_D2"/>
    <property type="match status" value="1"/>
</dbReference>
<dbReference type="Pfam" id="PF00009">
    <property type="entry name" value="GTP_EFTU"/>
    <property type="match status" value="1"/>
</dbReference>
<dbReference type="GO" id="GO:0097216">
    <property type="term" value="F:guanosine tetraphosphate binding"/>
    <property type="evidence" value="ECO:0007669"/>
    <property type="project" value="UniProtKB-ARBA"/>
</dbReference>
<dbReference type="InterPro" id="IPR027417">
    <property type="entry name" value="P-loop_NTPase"/>
</dbReference>
<dbReference type="GO" id="GO:0032790">
    <property type="term" value="P:ribosome disassembly"/>
    <property type="evidence" value="ECO:0007669"/>
    <property type="project" value="TreeGrafter"/>
</dbReference>
<dbReference type="SMART" id="SM00889">
    <property type="entry name" value="EFG_IV"/>
    <property type="match status" value="1"/>
</dbReference>
<dbReference type="Proteomes" id="UP000231632">
    <property type="component" value="Unassembled WGS sequence"/>
</dbReference>
<evidence type="ECO:0000256" key="2">
    <source>
        <dbReference type="ARBA" id="ARBA00022741"/>
    </source>
</evidence>
<evidence type="ECO:0000259" key="7">
    <source>
        <dbReference type="PROSITE" id="PS51722"/>
    </source>
</evidence>
<dbReference type="InterPro" id="IPR035649">
    <property type="entry name" value="EFG_V"/>
</dbReference>
<comment type="caution">
    <text evidence="8">The sequence shown here is derived from an EMBL/GenBank/DDBJ whole genome shotgun (WGS) entry which is preliminary data.</text>
</comment>
<evidence type="ECO:0000256" key="4">
    <source>
        <dbReference type="ARBA" id="ARBA00022917"/>
    </source>
</evidence>
<dbReference type="PANTHER" id="PTHR43261">
    <property type="entry name" value="TRANSLATION ELONGATION FACTOR G-RELATED"/>
    <property type="match status" value="1"/>
</dbReference>
<dbReference type="InterPro" id="IPR053905">
    <property type="entry name" value="EF-G-like_DII"/>
</dbReference>
<dbReference type="CDD" id="cd16262">
    <property type="entry name" value="EFG_III"/>
    <property type="match status" value="1"/>
</dbReference>
<dbReference type="PROSITE" id="PS51722">
    <property type="entry name" value="G_TR_2"/>
    <property type="match status" value="1"/>
</dbReference>
<dbReference type="AlphaFoldDB" id="A0A1L8CN58"/>
<protein>
    <recommendedName>
        <fullName evidence="1">Elongation factor G</fullName>
    </recommendedName>
</protein>
<dbReference type="InterPro" id="IPR035647">
    <property type="entry name" value="EFG_III/V"/>
</dbReference>
<dbReference type="InterPro" id="IPR047872">
    <property type="entry name" value="EFG_IV"/>
</dbReference>
<dbReference type="InterPro" id="IPR000795">
    <property type="entry name" value="T_Tr_GTP-bd_dom"/>
</dbReference>
<evidence type="ECO:0000256" key="3">
    <source>
        <dbReference type="ARBA" id="ARBA00022768"/>
    </source>
</evidence>
<evidence type="ECO:0000313" key="8">
    <source>
        <dbReference type="EMBL" id="GAV20350.1"/>
    </source>
</evidence>
<dbReference type="NCBIfam" id="NF009381">
    <property type="entry name" value="PRK12740.1-5"/>
    <property type="match status" value="1"/>
</dbReference>
<dbReference type="GO" id="GO:0003746">
    <property type="term" value="F:translation elongation factor activity"/>
    <property type="evidence" value="ECO:0007669"/>
    <property type="project" value="UniProtKB-KW"/>
</dbReference>
<dbReference type="SMART" id="SM00838">
    <property type="entry name" value="EFG_C"/>
    <property type="match status" value="1"/>
</dbReference>
<dbReference type="GO" id="GO:0005525">
    <property type="term" value="F:GTP binding"/>
    <property type="evidence" value="ECO:0007669"/>
    <property type="project" value="UniProtKB-KW"/>
</dbReference>
<dbReference type="Pfam" id="PF03764">
    <property type="entry name" value="EFG_IV"/>
    <property type="match status" value="1"/>
</dbReference>
<dbReference type="SUPFAM" id="SSF54211">
    <property type="entry name" value="Ribosomal protein S5 domain 2-like"/>
    <property type="match status" value="1"/>
</dbReference>
<dbReference type="SUPFAM" id="SSF54980">
    <property type="entry name" value="EF-G C-terminal domain-like"/>
    <property type="match status" value="2"/>
</dbReference>
<dbReference type="Pfam" id="PF00679">
    <property type="entry name" value="EFG_C"/>
    <property type="match status" value="1"/>
</dbReference>
<proteinExistence type="predicted"/>
<dbReference type="NCBIfam" id="NF009891">
    <property type="entry name" value="PRK13351.1-1"/>
    <property type="match status" value="1"/>
</dbReference>
<dbReference type="Gene3D" id="3.40.50.300">
    <property type="entry name" value="P-loop containing nucleotide triphosphate hydrolases"/>
    <property type="match status" value="1"/>
</dbReference>
<dbReference type="SUPFAM" id="SSF52540">
    <property type="entry name" value="P-loop containing nucleoside triphosphate hydrolases"/>
    <property type="match status" value="1"/>
</dbReference>
<dbReference type="InterPro" id="IPR009000">
    <property type="entry name" value="Transl_B-barrel_sf"/>
</dbReference>
<feature type="domain" description="Tr-type G" evidence="7">
    <location>
        <begin position="7"/>
        <end position="262"/>
    </location>
</feature>
<dbReference type="GO" id="GO:0003924">
    <property type="term" value="F:GTPase activity"/>
    <property type="evidence" value="ECO:0007669"/>
    <property type="project" value="InterPro"/>
</dbReference>
<comment type="function">
    <text evidence="6">Catalyzes the GTP-dependent ribosomal translocation step during translation elongation. During this step, the ribosome changes from the pre-translocational (PRE) to the post-translocational (POST) state as the newly formed A-site-bound peptidyl-tRNA and P-site-bound deacylated tRNA move to the P and E sites, respectively. Catalyzes the coordinated movement of the two tRNA molecules, the mRNA and conformational changes in the ribosome.</text>
</comment>
<name>A0A1L8CN58_9PROT</name>
<keyword evidence="9" id="KW-1185">Reference proteome</keyword>
<dbReference type="SUPFAM" id="SSF50447">
    <property type="entry name" value="Translation proteins"/>
    <property type="match status" value="1"/>
</dbReference>
<dbReference type="Gene3D" id="3.30.70.240">
    <property type="match status" value="1"/>
</dbReference>
<dbReference type="RefSeq" id="WP_072659666.1">
    <property type="nucleotide sequence ID" value="NZ_BDFD01000009.1"/>
</dbReference>
<keyword evidence="2" id="KW-0547">Nucleotide-binding</keyword>
<accession>A0A1L8CN58</accession>
<dbReference type="Gene3D" id="2.40.30.10">
    <property type="entry name" value="Translation factors"/>
    <property type="match status" value="1"/>
</dbReference>
<evidence type="ECO:0000256" key="6">
    <source>
        <dbReference type="ARBA" id="ARBA00024731"/>
    </source>
</evidence>
<sequence>MDQVFTSHIRNIALLDHEGAGETTLLESMLHVTGSTRRMGHIDDHNTISDFDPDEKELEKSLYCSTINFSYKGLLFNCLDVPGSPDAIADAMTALHAVEAALICIDVTDGIKMNTRRMWRLASQRGIPRFIAMTKLDADNADFWQALETIQAEFGNRCIPLYLPNASGSSFTSVHSVLHDRDAVAEGAATYEKIVEAIVETDDDLMEAYLEGEEISEQQLLAALKDALLHGSLFPVMPTAAENVTGTVDLLDLLCSLTAAPEEIERIVYRDGEPVSVTDLDGFAAYVYRTESDEFAGRISYVRILSGSISTHDTFLNRRSGKHEKIGHIFRVVGKIQHDISKATAGDLVAMPRIDDMHACDVITDDNTDITIDEMNFPKPMVSMAIRPKTNKDGQKLGTALHEFATDDSTFHVQADSQTHDLIISGMSDMHLQLILNKLKRRYKVNVETSVPQVPYMETITGKVSGIEYTHKKQSGGAGQFGRVVIDMEPLARGKGYEFVDKIHGGVIDAVFRTSVDKGIQAAMAEGVLAGFPATDVRVTLSDGKTHSVDSKDIAFQVAGQKAFKLAFQACRPVLLEPIVKMEITTPQDHIGDIMGDLNSRRAQIFATNINGNNATIEAQAPLAEVQSYQAQLKSITSGEGSYIIELDHYDIVPAAIQKRILQSRTQDS</sequence>
<dbReference type="InterPro" id="IPR000640">
    <property type="entry name" value="EFG_V-like"/>
</dbReference>
<dbReference type="InterPro" id="IPR009022">
    <property type="entry name" value="EFG_III"/>
</dbReference>
<dbReference type="CDD" id="cd01434">
    <property type="entry name" value="EFG_mtEFG1_IV"/>
    <property type="match status" value="1"/>
</dbReference>
<evidence type="ECO:0000256" key="5">
    <source>
        <dbReference type="ARBA" id="ARBA00023134"/>
    </source>
</evidence>
<dbReference type="Gene3D" id="3.30.230.10">
    <property type="match status" value="1"/>
</dbReference>
<dbReference type="FunFam" id="3.30.70.240:FF:000001">
    <property type="entry name" value="Elongation factor G"/>
    <property type="match status" value="1"/>
</dbReference>
<keyword evidence="3 8" id="KW-0251">Elongation factor</keyword>
<reference evidence="8 9" key="1">
    <citation type="journal article" date="2017" name="Arch. Microbiol.">
        <title>Mariprofundus micogutta sp. nov., a novel iron-oxidizing zetaproteobacterium isolated from a deep-sea hydrothermal field at the Bayonnaise knoll of the Izu-Ogasawara arc, and a description of Mariprofundales ord. nov. and Zetaproteobacteria classis nov.</title>
        <authorList>
            <person name="Makita H."/>
            <person name="Tanaka E."/>
            <person name="Mitsunobu S."/>
            <person name="Miyazaki M."/>
            <person name="Nunoura T."/>
            <person name="Uematsu K."/>
            <person name="Takaki Y."/>
            <person name="Nishi S."/>
            <person name="Shimamura S."/>
            <person name="Takai K."/>
        </authorList>
    </citation>
    <scope>NUCLEOTIDE SEQUENCE [LARGE SCALE GENOMIC DNA]</scope>
    <source>
        <strain evidence="8 9">ET2</strain>
    </source>
</reference>
<evidence type="ECO:0000313" key="9">
    <source>
        <dbReference type="Proteomes" id="UP000231632"/>
    </source>
</evidence>
<dbReference type="Gene3D" id="3.30.70.870">
    <property type="entry name" value="Elongation Factor G (Translational Gtpase), domain 3"/>
    <property type="match status" value="1"/>
</dbReference>
<dbReference type="InterPro" id="IPR041095">
    <property type="entry name" value="EFG_II"/>
</dbReference>
<evidence type="ECO:0000256" key="1">
    <source>
        <dbReference type="ARBA" id="ARBA00017872"/>
    </source>
</evidence>
<gene>
    <name evidence="8" type="ORF">MMIC_P1315</name>
</gene>
<dbReference type="CDD" id="cd03713">
    <property type="entry name" value="EFG_mtEFG_C"/>
    <property type="match status" value="1"/>
</dbReference>
<keyword evidence="4" id="KW-0648">Protein biosynthesis</keyword>
<dbReference type="InterPro" id="IPR014721">
    <property type="entry name" value="Ribsml_uS5_D2-typ_fold_subgr"/>
</dbReference>
<dbReference type="InterPro" id="IPR020568">
    <property type="entry name" value="Ribosomal_Su5_D2-typ_SF"/>
</dbReference>
<dbReference type="InterPro" id="IPR005517">
    <property type="entry name" value="Transl_elong_EFG/EF2_IV"/>
</dbReference>